<proteinExistence type="predicted"/>
<evidence type="ECO:0000313" key="1">
    <source>
        <dbReference type="EMBL" id="QHU06745.1"/>
    </source>
</evidence>
<dbReference type="InterPro" id="IPR012334">
    <property type="entry name" value="Pectin_lyas_fold"/>
</dbReference>
<accession>A0A6C0JLW5</accession>
<reference evidence="1" key="1">
    <citation type="journal article" date="2020" name="Nature">
        <title>Giant virus diversity and host interactions through global metagenomics.</title>
        <authorList>
            <person name="Schulz F."/>
            <person name="Roux S."/>
            <person name="Paez-Espino D."/>
            <person name="Jungbluth S."/>
            <person name="Walsh D.A."/>
            <person name="Denef V.J."/>
            <person name="McMahon K.D."/>
            <person name="Konstantinidis K.T."/>
            <person name="Eloe-Fadrosh E.A."/>
            <person name="Kyrpides N.C."/>
            <person name="Woyke T."/>
        </authorList>
    </citation>
    <scope>NUCLEOTIDE SEQUENCE</scope>
    <source>
        <strain evidence="1">GVMAG-S-1038524-41</strain>
    </source>
</reference>
<dbReference type="InterPro" id="IPR059186">
    <property type="entry name" value="SACTE_4363"/>
</dbReference>
<protein>
    <recommendedName>
        <fullName evidence="2">Pectate lyase</fullName>
    </recommendedName>
</protein>
<name>A0A6C0JLW5_9ZZZZ</name>
<organism evidence="1">
    <name type="scientific">viral metagenome</name>
    <dbReference type="NCBI Taxonomy" id="1070528"/>
    <lineage>
        <taxon>unclassified sequences</taxon>
        <taxon>metagenomes</taxon>
        <taxon>organismal metagenomes</taxon>
    </lineage>
</organism>
<dbReference type="Gene3D" id="2.160.20.10">
    <property type="entry name" value="Single-stranded right-handed beta-helix, Pectin lyase-like"/>
    <property type="match status" value="1"/>
</dbReference>
<sequence length="618" mass="66963">MFNFTLRKKILLGVLLILLLLIIILLVWCCFCGNDSPLWPDNTIIIGPKDDMTIAQQRIDTVYNWMGGSEPKWNGQFSNKRWAIMFLPGVYPLNIRIGYYTTIIGLGQTPDDVTITGNVIVEDGSTVKVEGGLNNFWRSCENLTIKPTATGNPPTIPAVQFAISQAAPLRRLNISGDLYLFELPSAGEAAYTSGGYLADSKINGVIYSGSQQQFMTRNTSFNSWEGSVWNEVFAGCPNAPSGACPPNTKAPFDAFTDSGQVKMIAEKPYLVFDPKTSDWSIFVPPVETNKNGPTTNYSNGVKIPFSKVYVAWADASADTINKELEKGNHIVFTPGIYNLEKSITVNNSNTVLLGTGMATLISGNGQPCIAVDGKTEGVRVSGLLLQAGQQQSPTLLLWGPAGLPGNTGSLTNPGIIQDVFGRVGGPDSTPVSTNSMIEINQDGVIIDNTWLWVADHGTKVGYGINTCKHGLIVNGNNVSAYGLMSEHNDSDNVLWNGDKGFVSMYQSEFRYDLPKSADTRKIVSFRLSENVNSFQGYGMGAYCFFPSDTVVIDNGFQIPTGKGDISMNNLVTVFLKGTPGSMITHVINGQGNSVTTVEPHGVIQQQGQISYVCKYPLN</sequence>
<evidence type="ECO:0008006" key="2">
    <source>
        <dbReference type="Google" id="ProtNLM"/>
    </source>
</evidence>
<dbReference type="EMBL" id="MN740667">
    <property type="protein sequence ID" value="QHU06745.1"/>
    <property type="molecule type" value="Genomic_DNA"/>
</dbReference>
<dbReference type="AlphaFoldDB" id="A0A6C0JLW5"/>
<dbReference type="CDD" id="cd23669">
    <property type="entry name" value="GH55_SacteLam55A-like"/>
    <property type="match status" value="1"/>
</dbReference>